<keyword evidence="3" id="KW-1185">Reference proteome</keyword>
<dbReference type="Proteomes" id="UP000836841">
    <property type="component" value="Chromosome 7"/>
</dbReference>
<sequence>MSEQKRPMSAADYVKNQPHLQGKQITTSNQFSTLAEFPHLSYAKVVNPLPQKTATPSSPQKTTDQKSSYVLKQHQQHLITTSFTKPISLKDLTHFTSRIFYEDSQYLTDNLTKNRTFFEFILVDTKSVEITHHTDKTNPELISYPTCKILRICNLQDLGLFNFHTRKDFSIPEYHISGFTYVDYQKAFLHTFYLRTYDHSWFISFDFHCPKLIPGWFYE</sequence>
<dbReference type="PANTHER" id="PTHR48434">
    <property type="entry name" value="(RAPE) HYPOTHETICAL PROTEIN"/>
    <property type="match status" value="1"/>
</dbReference>
<name>A0AAU9T9F1_THLAR</name>
<dbReference type="AlphaFoldDB" id="A0AAU9T9F1"/>
<protein>
    <submittedName>
        <fullName evidence="2">Uncharacterized protein</fullName>
    </submittedName>
</protein>
<proteinExistence type="predicted"/>
<organism evidence="2 3">
    <name type="scientific">Thlaspi arvense</name>
    <name type="common">Field penny-cress</name>
    <dbReference type="NCBI Taxonomy" id="13288"/>
    <lineage>
        <taxon>Eukaryota</taxon>
        <taxon>Viridiplantae</taxon>
        <taxon>Streptophyta</taxon>
        <taxon>Embryophyta</taxon>
        <taxon>Tracheophyta</taxon>
        <taxon>Spermatophyta</taxon>
        <taxon>Magnoliopsida</taxon>
        <taxon>eudicotyledons</taxon>
        <taxon>Gunneridae</taxon>
        <taxon>Pentapetalae</taxon>
        <taxon>rosids</taxon>
        <taxon>malvids</taxon>
        <taxon>Brassicales</taxon>
        <taxon>Brassicaceae</taxon>
        <taxon>Thlaspideae</taxon>
        <taxon>Thlaspi</taxon>
    </lineage>
</organism>
<accession>A0AAU9T9F1</accession>
<evidence type="ECO:0000256" key="1">
    <source>
        <dbReference type="SAM" id="MobiDB-lite"/>
    </source>
</evidence>
<gene>
    <name evidence="2" type="ORF">TAV2_LOCUS24180</name>
</gene>
<dbReference type="PANTHER" id="PTHR48434:SF1">
    <property type="entry name" value="(RAPE) HYPOTHETICAL PROTEIN"/>
    <property type="match status" value="1"/>
</dbReference>
<feature type="region of interest" description="Disordered" evidence="1">
    <location>
        <begin position="1"/>
        <end position="24"/>
    </location>
</feature>
<reference evidence="2 3" key="1">
    <citation type="submission" date="2022-03" db="EMBL/GenBank/DDBJ databases">
        <authorList>
            <person name="Nunn A."/>
            <person name="Chopra R."/>
            <person name="Nunn A."/>
            <person name="Contreras Garrido A."/>
        </authorList>
    </citation>
    <scope>NUCLEOTIDE SEQUENCE [LARGE SCALE GENOMIC DNA]</scope>
</reference>
<dbReference type="EMBL" id="OU466863">
    <property type="protein sequence ID" value="CAH2079937.1"/>
    <property type="molecule type" value="Genomic_DNA"/>
</dbReference>
<evidence type="ECO:0000313" key="3">
    <source>
        <dbReference type="Proteomes" id="UP000836841"/>
    </source>
</evidence>
<evidence type="ECO:0000313" key="2">
    <source>
        <dbReference type="EMBL" id="CAH2079937.1"/>
    </source>
</evidence>